<dbReference type="RefSeq" id="WP_315623607.1">
    <property type="nucleotide sequence ID" value="NZ_JAUHMF010000001.1"/>
</dbReference>
<dbReference type="EMBL" id="JAUHMF010000001">
    <property type="protein sequence ID" value="MDT8896956.1"/>
    <property type="molecule type" value="Genomic_DNA"/>
</dbReference>
<keyword evidence="1" id="KW-1133">Transmembrane helix</keyword>
<evidence type="ECO:0000256" key="1">
    <source>
        <dbReference type="SAM" id="Phobius"/>
    </source>
</evidence>
<name>A0ABU3NJC0_9CHLR</name>
<keyword evidence="1" id="KW-0472">Membrane</keyword>
<gene>
    <name evidence="2" type="ORF">QYE77_01670</name>
</gene>
<sequence>MNGKRFWWGLVPVLMVLAFLGGFFVRASARGAFQEPPPVTFTYQGRLQEGGQPAQGYYDLRFRLYDAEENGVLKAELLRENVAINQGQFNIALTFSSSVMSGEPGYLEVAVRPAESEDESDFTILSPRQALTRVPYAWQADIAVRAESATSADHAESVPWSGISGVPSGLQDGDDNTTYTAGSGLILNGTTFELNPGELDARYWGLGGNAIGSGQVHLGSTDNQPWDLIVNEKPAITLRSDSEYNPIVQFNQDAGENKTIEIGERYRDNGIVAWGQVWDGDMGIDLTGDFGIQSVSRDDSNFYYHVILDVNATSDSVFAVTVTPIYDPTMALIANVSQVTVNDDNHPEFDVYLSNGNSLITGFCGFNFIVTGR</sequence>
<evidence type="ECO:0000313" key="3">
    <source>
        <dbReference type="Proteomes" id="UP001254165"/>
    </source>
</evidence>
<protein>
    <submittedName>
        <fullName evidence="2">Uncharacterized protein</fullName>
    </submittedName>
</protein>
<reference evidence="2 3" key="1">
    <citation type="submission" date="2023-07" db="EMBL/GenBank/DDBJ databases">
        <title>Novel species of Thermanaerothrix with wide hydrolytic capabilities.</title>
        <authorList>
            <person name="Zayulina K.S."/>
            <person name="Podosokorskaya O.A."/>
            <person name="Elcheninov A.G."/>
        </authorList>
    </citation>
    <scope>NUCLEOTIDE SEQUENCE [LARGE SCALE GENOMIC DNA]</scope>
    <source>
        <strain evidence="2 3">4228-RoL</strain>
    </source>
</reference>
<proteinExistence type="predicted"/>
<evidence type="ECO:0000313" key="2">
    <source>
        <dbReference type="EMBL" id="MDT8896956.1"/>
    </source>
</evidence>
<dbReference type="Proteomes" id="UP001254165">
    <property type="component" value="Unassembled WGS sequence"/>
</dbReference>
<keyword evidence="3" id="KW-1185">Reference proteome</keyword>
<accession>A0ABU3NJC0</accession>
<organism evidence="2 3">
    <name type="scientific">Thermanaerothrix solaris</name>
    <dbReference type="NCBI Taxonomy" id="3058434"/>
    <lineage>
        <taxon>Bacteria</taxon>
        <taxon>Bacillati</taxon>
        <taxon>Chloroflexota</taxon>
        <taxon>Anaerolineae</taxon>
        <taxon>Anaerolineales</taxon>
        <taxon>Anaerolineaceae</taxon>
        <taxon>Thermanaerothrix</taxon>
    </lineage>
</organism>
<feature type="transmembrane region" description="Helical" evidence="1">
    <location>
        <begin position="6"/>
        <end position="25"/>
    </location>
</feature>
<comment type="caution">
    <text evidence="2">The sequence shown here is derived from an EMBL/GenBank/DDBJ whole genome shotgun (WGS) entry which is preliminary data.</text>
</comment>
<keyword evidence="1" id="KW-0812">Transmembrane</keyword>